<protein>
    <submittedName>
        <fullName evidence="1">Uncharacterized protein</fullName>
    </submittedName>
</protein>
<dbReference type="Proteomes" id="UP000298652">
    <property type="component" value="Chromosome 4"/>
</dbReference>
<dbReference type="AlphaFoldDB" id="A0A4U6UZQ1"/>
<evidence type="ECO:0000313" key="1">
    <source>
        <dbReference type="EMBL" id="TKW21462.1"/>
    </source>
</evidence>
<gene>
    <name evidence="1" type="ORF">SEVIR_4G199500v2</name>
</gene>
<name>A0A4U6UZQ1_SETVI</name>
<dbReference type="Gramene" id="TKW21462">
    <property type="protein sequence ID" value="TKW21462"/>
    <property type="gene ID" value="SEVIR_4G199500v2"/>
</dbReference>
<organism evidence="1 2">
    <name type="scientific">Setaria viridis</name>
    <name type="common">Green bristlegrass</name>
    <name type="synonym">Setaria italica subsp. viridis</name>
    <dbReference type="NCBI Taxonomy" id="4556"/>
    <lineage>
        <taxon>Eukaryota</taxon>
        <taxon>Viridiplantae</taxon>
        <taxon>Streptophyta</taxon>
        <taxon>Embryophyta</taxon>
        <taxon>Tracheophyta</taxon>
        <taxon>Spermatophyta</taxon>
        <taxon>Magnoliopsida</taxon>
        <taxon>Liliopsida</taxon>
        <taxon>Poales</taxon>
        <taxon>Poaceae</taxon>
        <taxon>PACMAD clade</taxon>
        <taxon>Panicoideae</taxon>
        <taxon>Panicodae</taxon>
        <taxon>Paniceae</taxon>
        <taxon>Cenchrinae</taxon>
        <taxon>Setaria</taxon>
    </lineage>
</organism>
<keyword evidence="2" id="KW-1185">Reference proteome</keyword>
<dbReference type="OMA" id="DSICEHR"/>
<reference evidence="1" key="1">
    <citation type="submission" date="2019-03" db="EMBL/GenBank/DDBJ databases">
        <title>WGS assembly of Setaria viridis.</title>
        <authorList>
            <person name="Huang P."/>
            <person name="Jenkins J."/>
            <person name="Grimwood J."/>
            <person name="Barry K."/>
            <person name="Healey A."/>
            <person name="Mamidi S."/>
            <person name="Sreedasyam A."/>
            <person name="Shu S."/>
            <person name="Feldman M."/>
            <person name="Wu J."/>
            <person name="Yu Y."/>
            <person name="Chen C."/>
            <person name="Johnson J."/>
            <person name="Rokhsar D."/>
            <person name="Baxter I."/>
            <person name="Schmutz J."/>
            <person name="Brutnell T."/>
            <person name="Kellogg E."/>
        </authorList>
    </citation>
    <scope>NUCLEOTIDE SEQUENCE [LARGE SCALE GENOMIC DNA]</scope>
</reference>
<evidence type="ECO:0000313" key="2">
    <source>
        <dbReference type="Proteomes" id="UP000298652"/>
    </source>
</evidence>
<proteinExistence type="predicted"/>
<accession>A0A4U6UZQ1</accession>
<sequence>MRGNAVEALHDTTAEAWIISEYLMDTLVGNKPLTPIDKYFKSPLGLLFECRGIARDVLTIIDKVEVRLDFQIYNIIDFDLLLGYPLEKLLDTPQGSLDKKIRETAFCHCYFCLENPMAKSLPEQNLLEKVMHVSPFVSSEPILFEVIESAALEECDSEETLHLCEDEQSPSPSIEFEALPVGPYHVVFDHDRESTLIFHDESLEMENSWAMEFCEVPTLESEGKDSICEHRSFIIEIPQEPCLLDTSIESATLCAPSTHEDYNYLKVHSCKTFGRLVVYAYVYHKHCKFRGCTVVLTLQLKLQ</sequence>
<dbReference type="EMBL" id="CM016555">
    <property type="protein sequence ID" value="TKW21462.1"/>
    <property type="molecule type" value="Genomic_DNA"/>
</dbReference>